<evidence type="ECO:0000313" key="3">
    <source>
        <dbReference type="Proteomes" id="UP000660047"/>
    </source>
</evidence>
<organism evidence="2 3">
    <name type="scientific">Coprococcus eutactus</name>
    <dbReference type="NCBI Taxonomy" id="33043"/>
    <lineage>
        <taxon>Bacteria</taxon>
        <taxon>Bacillati</taxon>
        <taxon>Bacillota</taxon>
        <taxon>Clostridia</taxon>
        <taxon>Lachnospirales</taxon>
        <taxon>Lachnospiraceae</taxon>
        <taxon>Coprococcus</taxon>
    </lineage>
</organism>
<dbReference type="AlphaFoldDB" id="A0AAI9K432"/>
<name>A0AAI9K432_9FIRM</name>
<protein>
    <recommendedName>
        <fullName evidence="1">KAP NTPase domain-containing protein</fullName>
    </recommendedName>
</protein>
<reference evidence="2" key="1">
    <citation type="submission" date="2020-06" db="EMBL/GenBank/DDBJ databases">
        <title>Characterization of fructooligosaccharide metabolism and fructooligosaccharide-degrading enzymes in human commensal butyrate producers.</title>
        <authorList>
            <person name="Tanno H."/>
            <person name="Fujii T."/>
            <person name="Hirano K."/>
            <person name="Maeno S."/>
            <person name="Tonozuka T."/>
            <person name="Sakamoto M."/>
            <person name="Ohkuma M."/>
            <person name="Tochio T."/>
            <person name="Endo A."/>
        </authorList>
    </citation>
    <scope>NUCLEOTIDE SEQUENCE</scope>
    <source>
        <strain evidence="2">JCM 31265</strain>
    </source>
</reference>
<dbReference type="InterPro" id="IPR027417">
    <property type="entry name" value="P-loop_NTPase"/>
</dbReference>
<comment type="caution">
    <text evidence="2">The sequence shown here is derived from an EMBL/GenBank/DDBJ whole genome shotgun (WGS) entry which is preliminary data.</text>
</comment>
<dbReference type="InterPro" id="IPR011646">
    <property type="entry name" value="KAP_P-loop"/>
</dbReference>
<dbReference type="SUPFAM" id="SSF52540">
    <property type="entry name" value="P-loop containing nucleoside triphosphate hydrolases"/>
    <property type="match status" value="1"/>
</dbReference>
<dbReference type="Pfam" id="PF07693">
    <property type="entry name" value="KAP_NTPase"/>
    <property type="match status" value="1"/>
</dbReference>
<evidence type="ECO:0000259" key="1">
    <source>
        <dbReference type="Pfam" id="PF07693"/>
    </source>
</evidence>
<dbReference type="RefSeq" id="WP_055224319.1">
    <property type="nucleotide sequence ID" value="NZ_BLYL01000011.1"/>
</dbReference>
<proteinExistence type="predicted"/>
<gene>
    <name evidence="2" type="ORF">COEU31_19430</name>
</gene>
<evidence type="ECO:0000313" key="2">
    <source>
        <dbReference type="EMBL" id="GFO94897.1"/>
    </source>
</evidence>
<dbReference type="Proteomes" id="UP000660047">
    <property type="component" value="Unassembled WGS sequence"/>
</dbReference>
<dbReference type="EMBL" id="BLYL01000011">
    <property type="protein sequence ID" value="GFO94897.1"/>
    <property type="molecule type" value="Genomic_DNA"/>
</dbReference>
<sequence length="442" mass="51729">MQETVDVLNREQFIDMLYQLVNTMSDLKQGKIFSIDGTWGYGKTYVLEELERRLSPVVNEDTYDDKFYVFHYNCWQYDYYEEPSVAIISAMLEDSENSLEHRINKVAKAGWETAKEILAEVAGEYVKNKIGVNIVETFQSEKTGIDNQKFKFDKMFAFKKTLDETREKLKRMSEIKTVVIVVDELDRCMPEYAIKVLERLHHLFEGIPNTIVIMAVDSKQLENSVKKIFGNAVDTGRYLRKFISFNLKLGVGALQSKYVEKYNYYFEKFEEKDAAAEELQTLATLCQIDIRNLNKLIEKLDIIHTLAFKGKMSESVLWFELMWGMIKYKISLPDKEGKYIDRSDDLYWLPEIDHATYGGLDNYLSKDIIEYLKEKKNIAMTNTRTIGMNSEEIMVSNDFNGEAWHILDQLLAHKKTLYMDPVNQTVDIDECKKFIEFAKILW</sequence>
<feature type="domain" description="KAP NTPase" evidence="1">
    <location>
        <begin position="10"/>
        <end position="306"/>
    </location>
</feature>
<dbReference type="Gene3D" id="3.40.50.300">
    <property type="entry name" value="P-loop containing nucleotide triphosphate hydrolases"/>
    <property type="match status" value="1"/>
</dbReference>
<accession>A0AAI9K432</accession>